<dbReference type="EMBL" id="KZ805328">
    <property type="protein sequence ID" value="PVI03689.1"/>
    <property type="molecule type" value="Genomic_DNA"/>
</dbReference>
<evidence type="ECO:0000313" key="1">
    <source>
        <dbReference type="EMBL" id="PVI03689.1"/>
    </source>
</evidence>
<organism evidence="1 2">
    <name type="scientific">Periconia macrospinosa</name>
    <dbReference type="NCBI Taxonomy" id="97972"/>
    <lineage>
        <taxon>Eukaryota</taxon>
        <taxon>Fungi</taxon>
        <taxon>Dikarya</taxon>
        <taxon>Ascomycota</taxon>
        <taxon>Pezizomycotina</taxon>
        <taxon>Dothideomycetes</taxon>
        <taxon>Pleosporomycetidae</taxon>
        <taxon>Pleosporales</taxon>
        <taxon>Massarineae</taxon>
        <taxon>Periconiaceae</taxon>
        <taxon>Periconia</taxon>
    </lineage>
</organism>
<keyword evidence="2" id="KW-1185">Reference proteome</keyword>
<accession>A0A2V1E048</accession>
<dbReference type="Proteomes" id="UP000244855">
    <property type="component" value="Unassembled WGS sequence"/>
</dbReference>
<dbReference type="AlphaFoldDB" id="A0A2V1E048"/>
<reference evidence="1 2" key="1">
    <citation type="journal article" date="2018" name="Sci. Rep.">
        <title>Comparative genomics provides insights into the lifestyle and reveals functional heterogeneity of dark septate endophytic fungi.</title>
        <authorList>
            <person name="Knapp D.G."/>
            <person name="Nemeth J.B."/>
            <person name="Barry K."/>
            <person name="Hainaut M."/>
            <person name="Henrissat B."/>
            <person name="Johnson J."/>
            <person name="Kuo A."/>
            <person name="Lim J.H.P."/>
            <person name="Lipzen A."/>
            <person name="Nolan M."/>
            <person name="Ohm R.A."/>
            <person name="Tamas L."/>
            <person name="Grigoriev I.V."/>
            <person name="Spatafora J.W."/>
            <person name="Nagy L.G."/>
            <person name="Kovacs G.M."/>
        </authorList>
    </citation>
    <scope>NUCLEOTIDE SEQUENCE [LARGE SCALE GENOMIC DNA]</scope>
    <source>
        <strain evidence="1 2">DSE2036</strain>
    </source>
</reference>
<name>A0A2V1E048_9PLEO</name>
<evidence type="ECO:0000313" key="2">
    <source>
        <dbReference type="Proteomes" id="UP000244855"/>
    </source>
</evidence>
<gene>
    <name evidence="1" type="ORF">DM02DRAFT_224447</name>
</gene>
<proteinExistence type="predicted"/>
<sequence length="54" mass="6378">MYICMYVCICKQVFSLGLLYIYTHLSKNCPPPLKKYIKNAYIRCSLVRKKNSLN</sequence>
<protein>
    <submittedName>
        <fullName evidence="1">Uncharacterized protein</fullName>
    </submittedName>
</protein>